<sequence>MPPNEGPVTSVTSEDLRYNLRRKTGVVGACPVSAGGNMTVGMHAQIGDRSFANQAIGGNCYGPVPRLHAKGYLEQQVRQQKFHHSCIYRPRSYLVPVEAIALHTPQTVGGAQF</sequence>
<organism evidence="1 2">
    <name type="scientific">Hyaloscypha hepaticicola</name>
    <dbReference type="NCBI Taxonomy" id="2082293"/>
    <lineage>
        <taxon>Eukaryota</taxon>
        <taxon>Fungi</taxon>
        <taxon>Dikarya</taxon>
        <taxon>Ascomycota</taxon>
        <taxon>Pezizomycotina</taxon>
        <taxon>Leotiomycetes</taxon>
        <taxon>Helotiales</taxon>
        <taxon>Hyaloscyphaceae</taxon>
        <taxon>Hyaloscypha</taxon>
    </lineage>
</organism>
<name>A0A2J6PL84_9HELO</name>
<dbReference type="EMBL" id="KZ613518">
    <property type="protein sequence ID" value="PMD14781.1"/>
    <property type="molecule type" value="Genomic_DNA"/>
</dbReference>
<keyword evidence="2" id="KW-1185">Reference proteome</keyword>
<dbReference type="AlphaFoldDB" id="A0A2J6PL84"/>
<dbReference type="Gene3D" id="2.70.50.70">
    <property type="match status" value="1"/>
</dbReference>
<dbReference type="STRING" id="1745343.A0A2J6PL84"/>
<reference evidence="1 2" key="1">
    <citation type="submission" date="2016-05" db="EMBL/GenBank/DDBJ databases">
        <title>A degradative enzymes factory behind the ericoid mycorrhizal symbiosis.</title>
        <authorList>
            <consortium name="DOE Joint Genome Institute"/>
            <person name="Martino E."/>
            <person name="Morin E."/>
            <person name="Grelet G."/>
            <person name="Kuo A."/>
            <person name="Kohler A."/>
            <person name="Daghino S."/>
            <person name="Barry K."/>
            <person name="Choi C."/>
            <person name="Cichocki N."/>
            <person name="Clum A."/>
            <person name="Copeland A."/>
            <person name="Hainaut M."/>
            <person name="Haridas S."/>
            <person name="Labutti K."/>
            <person name="Lindquist E."/>
            <person name="Lipzen A."/>
            <person name="Khouja H.-R."/>
            <person name="Murat C."/>
            <person name="Ohm R."/>
            <person name="Olson A."/>
            <person name="Spatafora J."/>
            <person name="Veneault-Fourrey C."/>
            <person name="Henrissat B."/>
            <person name="Grigoriev I."/>
            <person name="Martin F."/>
            <person name="Perotto S."/>
        </authorList>
    </citation>
    <scope>NUCLEOTIDE SEQUENCE [LARGE SCALE GENOMIC DNA]</scope>
    <source>
        <strain evidence="1 2">UAMH 7357</strain>
    </source>
</reference>
<evidence type="ECO:0000313" key="1">
    <source>
        <dbReference type="EMBL" id="PMD14781.1"/>
    </source>
</evidence>
<protein>
    <submittedName>
        <fullName evidence="1">Lytic polysaccharide monooxygenase</fullName>
    </submittedName>
</protein>
<dbReference type="GO" id="GO:0004497">
    <property type="term" value="F:monooxygenase activity"/>
    <property type="evidence" value="ECO:0007669"/>
    <property type="project" value="UniProtKB-KW"/>
</dbReference>
<gene>
    <name evidence="1" type="ORF">NA56DRAFT_710465</name>
</gene>
<keyword evidence="1" id="KW-0560">Oxidoreductase</keyword>
<dbReference type="Proteomes" id="UP000235672">
    <property type="component" value="Unassembled WGS sequence"/>
</dbReference>
<accession>A0A2J6PL84</accession>
<dbReference type="OrthoDB" id="3238762at2759"/>
<evidence type="ECO:0000313" key="2">
    <source>
        <dbReference type="Proteomes" id="UP000235672"/>
    </source>
</evidence>
<proteinExistence type="predicted"/>
<keyword evidence="1" id="KW-0503">Monooxygenase</keyword>